<dbReference type="InterPro" id="IPR001876">
    <property type="entry name" value="Znf_RanBP2"/>
</dbReference>
<feature type="compositionally biased region" description="Pro residues" evidence="5">
    <location>
        <begin position="192"/>
        <end position="231"/>
    </location>
</feature>
<keyword evidence="3" id="KW-0862">Zinc</keyword>
<accession>A0A0L0DIG8</accession>
<evidence type="ECO:0000259" key="6">
    <source>
        <dbReference type="PROSITE" id="PS50199"/>
    </source>
</evidence>
<dbReference type="Proteomes" id="UP000054408">
    <property type="component" value="Unassembled WGS sequence"/>
</dbReference>
<feature type="domain" description="RanBP2-type" evidence="6">
    <location>
        <begin position="229"/>
        <end position="257"/>
    </location>
</feature>
<feature type="compositionally biased region" description="Pro residues" evidence="5">
    <location>
        <begin position="95"/>
        <end position="114"/>
    </location>
</feature>
<gene>
    <name evidence="7" type="ORF">AMSG_06459</name>
</gene>
<dbReference type="PROSITE" id="PS50199">
    <property type="entry name" value="ZF_RANBP2_2"/>
    <property type="match status" value="1"/>
</dbReference>
<dbReference type="SUPFAM" id="SSF90209">
    <property type="entry name" value="Ran binding protein zinc finger-like"/>
    <property type="match status" value="1"/>
</dbReference>
<feature type="compositionally biased region" description="Low complexity" evidence="5">
    <location>
        <begin position="79"/>
        <end position="94"/>
    </location>
</feature>
<evidence type="ECO:0000256" key="3">
    <source>
        <dbReference type="ARBA" id="ARBA00022833"/>
    </source>
</evidence>
<dbReference type="PRINTS" id="PR01217">
    <property type="entry name" value="PRICHEXTENSN"/>
</dbReference>
<dbReference type="GeneID" id="25565615"/>
<evidence type="ECO:0000256" key="1">
    <source>
        <dbReference type="ARBA" id="ARBA00022723"/>
    </source>
</evidence>
<dbReference type="AlphaFoldDB" id="A0A0L0DIG8"/>
<dbReference type="GO" id="GO:0008270">
    <property type="term" value="F:zinc ion binding"/>
    <property type="evidence" value="ECO:0007669"/>
    <property type="project" value="UniProtKB-KW"/>
</dbReference>
<sequence length="257" mass="25775">MGSTEFMVQMEELSMAAVRMQELMRKSPHAAVEAGVPSSCLPALDATLASVLAVADSTKRLAASQASLSPESHPDPGMTSSLLPSTAAPALLPASTPPPVVGEPSVPPYLPPPESGSVPSSAPPASAPPPAVVASAPPPEFGDGVDEAKVASVMRFAQCSRELAIEALQVMPAVEQATMHAISLRSARAAAAPPPAGPPPARPPPARPPPGGRPAGPPPGPPPTATPPPPTAWSCASCTYENDVSAPTCGMCTAPRP</sequence>
<feature type="region of interest" description="Disordered" evidence="5">
    <location>
        <begin position="185"/>
        <end position="233"/>
    </location>
</feature>
<proteinExistence type="predicted"/>
<evidence type="ECO:0000313" key="7">
    <source>
        <dbReference type="EMBL" id="KNC51113.1"/>
    </source>
</evidence>
<keyword evidence="1" id="KW-0479">Metal-binding</keyword>
<keyword evidence="2 4" id="KW-0863">Zinc-finger</keyword>
<dbReference type="EMBL" id="GL349465">
    <property type="protein sequence ID" value="KNC51113.1"/>
    <property type="molecule type" value="Genomic_DNA"/>
</dbReference>
<evidence type="ECO:0000313" key="8">
    <source>
        <dbReference type="Proteomes" id="UP000054408"/>
    </source>
</evidence>
<feature type="region of interest" description="Disordered" evidence="5">
    <location>
        <begin position="65"/>
        <end position="140"/>
    </location>
</feature>
<evidence type="ECO:0000256" key="5">
    <source>
        <dbReference type="SAM" id="MobiDB-lite"/>
    </source>
</evidence>
<evidence type="ECO:0000256" key="4">
    <source>
        <dbReference type="PROSITE-ProRule" id="PRU00322"/>
    </source>
</evidence>
<feature type="compositionally biased region" description="Pro residues" evidence="5">
    <location>
        <begin position="121"/>
        <end position="140"/>
    </location>
</feature>
<dbReference type="Gene3D" id="2.30.30.380">
    <property type="entry name" value="Zn-finger domain of Sec23/24"/>
    <property type="match status" value="1"/>
</dbReference>
<protein>
    <recommendedName>
        <fullName evidence="6">RanBP2-type domain-containing protein</fullName>
    </recommendedName>
</protein>
<name>A0A0L0DIG8_THETB</name>
<dbReference type="InterPro" id="IPR036443">
    <property type="entry name" value="Znf_RanBP2_sf"/>
</dbReference>
<dbReference type="PROSITE" id="PS01358">
    <property type="entry name" value="ZF_RANBP2_1"/>
    <property type="match status" value="1"/>
</dbReference>
<dbReference type="RefSeq" id="XP_013756321.1">
    <property type="nucleotide sequence ID" value="XM_013900867.1"/>
</dbReference>
<evidence type="ECO:0000256" key="2">
    <source>
        <dbReference type="ARBA" id="ARBA00022771"/>
    </source>
</evidence>
<keyword evidence="8" id="KW-1185">Reference proteome</keyword>
<reference evidence="7 8" key="1">
    <citation type="submission" date="2010-05" db="EMBL/GenBank/DDBJ databases">
        <title>The Genome Sequence of Thecamonas trahens ATCC 50062.</title>
        <authorList>
            <consortium name="The Broad Institute Genome Sequencing Platform"/>
            <person name="Russ C."/>
            <person name="Cuomo C."/>
            <person name="Shea T."/>
            <person name="Young S.K."/>
            <person name="Zeng Q."/>
            <person name="Koehrsen M."/>
            <person name="Haas B."/>
            <person name="Borodovsky M."/>
            <person name="Guigo R."/>
            <person name="Alvarado L."/>
            <person name="Berlin A."/>
            <person name="Bochicchio J."/>
            <person name="Borenstein D."/>
            <person name="Chapman S."/>
            <person name="Chen Z."/>
            <person name="Freedman E."/>
            <person name="Gellesch M."/>
            <person name="Goldberg J."/>
            <person name="Griggs A."/>
            <person name="Gujja S."/>
            <person name="Heilman E."/>
            <person name="Heiman D."/>
            <person name="Hepburn T."/>
            <person name="Howarth C."/>
            <person name="Jen D."/>
            <person name="Larson L."/>
            <person name="Mehta T."/>
            <person name="Park D."/>
            <person name="Pearson M."/>
            <person name="Roberts A."/>
            <person name="Saif S."/>
            <person name="Shenoy N."/>
            <person name="Sisk P."/>
            <person name="Stolte C."/>
            <person name="Sykes S."/>
            <person name="Thomson T."/>
            <person name="Walk T."/>
            <person name="White J."/>
            <person name="Yandava C."/>
            <person name="Burger G."/>
            <person name="Gray M.W."/>
            <person name="Holland P.W.H."/>
            <person name="King N."/>
            <person name="Lang F.B.F."/>
            <person name="Roger A.J."/>
            <person name="Ruiz-Trillo I."/>
            <person name="Lander E."/>
            <person name="Nusbaum C."/>
        </authorList>
    </citation>
    <scope>NUCLEOTIDE SEQUENCE [LARGE SCALE GENOMIC DNA]</scope>
    <source>
        <strain evidence="7 8">ATCC 50062</strain>
    </source>
</reference>
<organism evidence="7 8">
    <name type="scientific">Thecamonas trahens ATCC 50062</name>
    <dbReference type="NCBI Taxonomy" id="461836"/>
    <lineage>
        <taxon>Eukaryota</taxon>
        <taxon>Apusozoa</taxon>
        <taxon>Apusomonadida</taxon>
        <taxon>Apusomonadidae</taxon>
        <taxon>Thecamonas</taxon>
    </lineage>
</organism>